<keyword evidence="3" id="KW-1185">Reference proteome</keyword>
<feature type="non-terminal residue" evidence="2">
    <location>
        <position position="115"/>
    </location>
</feature>
<name>A0ABU7FY52_9ACTN</name>
<organism evidence="2 3">
    <name type="scientific">Streptomyces chiangmaiensis</name>
    <dbReference type="NCBI Taxonomy" id="766497"/>
    <lineage>
        <taxon>Bacteria</taxon>
        <taxon>Bacillati</taxon>
        <taxon>Actinomycetota</taxon>
        <taxon>Actinomycetes</taxon>
        <taxon>Kitasatosporales</taxon>
        <taxon>Streptomycetaceae</taxon>
        <taxon>Streptomyces</taxon>
    </lineage>
</organism>
<protein>
    <submittedName>
        <fullName evidence="2">Uncharacterized protein</fullName>
    </submittedName>
</protein>
<reference evidence="2" key="1">
    <citation type="submission" date="2024-01" db="EMBL/GenBank/DDBJ databases">
        <title>First draft genome sequence data of TA4-1, the type strain of Gram-positive actinobacterium Streptomyces chiangmaiensis.</title>
        <authorList>
            <person name="Yasawong M."/>
            <person name="Nantapong N."/>
        </authorList>
    </citation>
    <scope>NUCLEOTIDE SEQUENCE</scope>
    <source>
        <strain evidence="2">TA4-1</strain>
    </source>
</reference>
<feature type="region of interest" description="Disordered" evidence="1">
    <location>
        <begin position="1"/>
        <end position="21"/>
    </location>
</feature>
<evidence type="ECO:0000313" key="2">
    <source>
        <dbReference type="EMBL" id="MED7829016.1"/>
    </source>
</evidence>
<dbReference type="EMBL" id="JAYWVC010000648">
    <property type="protein sequence ID" value="MED7829016.1"/>
    <property type="molecule type" value="Genomic_DNA"/>
</dbReference>
<dbReference type="Proteomes" id="UP001333996">
    <property type="component" value="Unassembled WGS sequence"/>
</dbReference>
<sequence length="115" mass="11715">MTKAQKASFSSELRGGRQQPFLVELGRGDLEHGHDLTNGGRPVGDEAVVGLIQGLLDAYAGVAEDFDDGPGPEGAFQRLHVVDRQTLGVWGGGLAPALGAAAGGAASASFNTSEL</sequence>
<feature type="compositionally biased region" description="Polar residues" evidence="1">
    <location>
        <begin position="1"/>
        <end position="11"/>
    </location>
</feature>
<proteinExistence type="predicted"/>
<dbReference type="RefSeq" id="WP_329513301.1">
    <property type="nucleotide sequence ID" value="NZ_JAYWVC010000648.1"/>
</dbReference>
<comment type="caution">
    <text evidence="2">The sequence shown here is derived from an EMBL/GenBank/DDBJ whole genome shotgun (WGS) entry which is preliminary data.</text>
</comment>
<gene>
    <name evidence="2" type="ORF">VXC91_46190</name>
</gene>
<evidence type="ECO:0000313" key="3">
    <source>
        <dbReference type="Proteomes" id="UP001333996"/>
    </source>
</evidence>
<accession>A0ABU7FY52</accession>
<evidence type="ECO:0000256" key="1">
    <source>
        <dbReference type="SAM" id="MobiDB-lite"/>
    </source>
</evidence>